<dbReference type="AlphaFoldDB" id="A0A815SY31"/>
<accession>A0A815SY31</accession>
<evidence type="ECO:0000259" key="2">
    <source>
        <dbReference type="SMART" id="SM00091"/>
    </source>
</evidence>
<feature type="domain" description="PAS" evidence="2">
    <location>
        <begin position="237"/>
        <end position="308"/>
    </location>
</feature>
<feature type="domain" description="PAS" evidence="2">
    <location>
        <begin position="108"/>
        <end position="177"/>
    </location>
</feature>
<evidence type="ECO:0000256" key="1">
    <source>
        <dbReference type="SAM" id="MobiDB-lite"/>
    </source>
</evidence>
<evidence type="ECO:0000313" key="3">
    <source>
        <dbReference type="EMBL" id="CAF1496895.1"/>
    </source>
</evidence>
<dbReference type="InterPro" id="IPR035965">
    <property type="entry name" value="PAS-like_dom_sf"/>
</dbReference>
<dbReference type="InterPro" id="IPR050933">
    <property type="entry name" value="Circadian_TF"/>
</dbReference>
<dbReference type="Gene3D" id="3.30.450.20">
    <property type="entry name" value="PAS domain"/>
    <property type="match status" value="1"/>
</dbReference>
<dbReference type="Proteomes" id="UP000663828">
    <property type="component" value="Unassembled WGS sequence"/>
</dbReference>
<gene>
    <name evidence="3" type="ORF">XAT740_LOCUS39419</name>
</gene>
<comment type="caution">
    <text evidence="3">The sequence shown here is derived from an EMBL/GenBank/DDBJ whole genome shotgun (WGS) entry which is preliminary data.</text>
</comment>
<keyword evidence="4" id="KW-1185">Reference proteome</keyword>
<dbReference type="InterPro" id="IPR013655">
    <property type="entry name" value="PAS_fold_3"/>
</dbReference>
<name>A0A815SY31_ADIRI</name>
<reference evidence="3" key="1">
    <citation type="submission" date="2021-02" db="EMBL/GenBank/DDBJ databases">
        <authorList>
            <person name="Nowell W R."/>
        </authorList>
    </citation>
    <scope>NUCLEOTIDE SEQUENCE</scope>
</reference>
<dbReference type="EMBL" id="CAJNOR010004367">
    <property type="protein sequence ID" value="CAF1496895.1"/>
    <property type="molecule type" value="Genomic_DNA"/>
</dbReference>
<dbReference type="SMART" id="SM00091">
    <property type="entry name" value="PAS"/>
    <property type="match status" value="2"/>
</dbReference>
<dbReference type="InterPro" id="IPR000014">
    <property type="entry name" value="PAS"/>
</dbReference>
<dbReference type="PANTHER" id="PTHR23042">
    <property type="entry name" value="CIRCADIAN PROTEIN CLOCK/ARNT/BMAL/PAS"/>
    <property type="match status" value="1"/>
</dbReference>
<dbReference type="CDD" id="cd00130">
    <property type="entry name" value="PAS"/>
    <property type="match status" value="1"/>
</dbReference>
<proteinExistence type="predicted"/>
<feature type="compositionally biased region" description="Basic and acidic residues" evidence="1">
    <location>
        <begin position="15"/>
        <end position="40"/>
    </location>
</feature>
<dbReference type="SUPFAM" id="SSF55785">
    <property type="entry name" value="PYP-like sensor domain (PAS domain)"/>
    <property type="match status" value="1"/>
</dbReference>
<organism evidence="3 4">
    <name type="scientific">Adineta ricciae</name>
    <name type="common">Rotifer</name>
    <dbReference type="NCBI Taxonomy" id="249248"/>
    <lineage>
        <taxon>Eukaryota</taxon>
        <taxon>Metazoa</taxon>
        <taxon>Spiralia</taxon>
        <taxon>Gnathifera</taxon>
        <taxon>Rotifera</taxon>
        <taxon>Eurotatoria</taxon>
        <taxon>Bdelloidea</taxon>
        <taxon>Adinetida</taxon>
        <taxon>Adinetidae</taxon>
        <taxon>Adineta</taxon>
    </lineage>
</organism>
<protein>
    <recommendedName>
        <fullName evidence="2">PAS domain-containing protein</fullName>
    </recommendedName>
</protein>
<feature type="region of interest" description="Disordered" evidence="1">
    <location>
        <begin position="1"/>
        <end position="40"/>
    </location>
</feature>
<dbReference type="Pfam" id="PF08447">
    <property type="entry name" value="PAS_3"/>
    <property type="match status" value="1"/>
</dbReference>
<sequence length="378" mass="43337">MNLPVDSNNNKRRNSHDDSDASNGDERPVRGKQPGDAKRHRIIEEQRRKFEQKLMEELKFLVSSARFGQTTAKLTQLNVLQIAKDLIEEIDTRNGNQQLLPSYLTAEEDQFLNFEVNNTFMFIVTIQDGIFRILSVNHSIERILNFKPEQWTEQDFLSFVHPNDTLLVHNQIVSLFHHPAQKHTIKCQLARSDGSYAPILINGIVKKLDQQLSPVSDNELGYLAYIGIAHLPLIDKYKEENVLLHKKPNIQVFLCRCSVNDWKIFLVDNSVTTLLSAPFEQFSNRSILDFINANDQAEVERALINACLTSNDDLITCQFIHAPIGMITMVLEIHPMMNTKRPDASFLELKFTNVNDFIQNSPDVDDLSVLSNDLTFFK</sequence>
<evidence type="ECO:0000313" key="4">
    <source>
        <dbReference type="Proteomes" id="UP000663828"/>
    </source>
</evidence>